<evidence type="ECO:0000256" key="18">
    <source>
        <dbReference type="SAM" id="Phobius"/>
    </source>
</evidence>
<name>A0A9P1I542_9PELO</name>
<evidence type="ECO:0000256" key="16">
    <source>
        <dbReference type="ARBA" id="ARBA00023180"/>
    </source>
</evidence>
<keyword evidence="12" id="KW-0256">Endoplasmic reticulum</keyword>
<dbReference type="GO" id="GO:0051377">
    <property type="term" value="F:mannose-ethanolamine phosphotransferase activity"/>
    <property type="evidence" value="ECO:0007669"/>
    <property type="project" value="InterPro"/>
</dbReference>
<dbReference type="Gene3D" id="1.20.120.1750">
    <property type="match status" value="1"/>
</dbReference>
<dbReference type="OrthoDB" id="10009520at2759"/>
<keyword evidence="7 18" id="KW-0812">Transmembrane</keyword>
<feature type="transmembrane region" description="Helical" evidence="18">
    <location>
        <begin position="588"/>
        <end position="607"/>
    </location>
</feature>
<evidence type="ECO:0000256" key="10">
    <source>
        <dbReference type="ARBA" id="ARBA00022771"/>
    </source>
</evidence>
<dbReference type="FunFam" id="1.20.120.1750:FF:000002">
    <property type="entry name" value="RBR-type E3 ubiquitin transferase"/>
    <property type="match status" value="1"/>
</dbReference>
<dbReference type="PANTHER" id="PTHR23071">
    <property type="entry name" value="PHOSPHATIDYLINOSITOL GLYCAN"/>
    <property type="match status" value="1"/>
</dbReference>
<dbReference type="CDD" id="cd20356">
    <property type="entry name" value="Rcat_RBR_HHARI-like"/>
    <property type="match status" value="1"/>
</dbReference>
<evidence type="ECO:0000256" key="6">
    <source>
        <dbReference type="ARBA" id="ARBA00022679"/>
    </source>
</evidence>
<keyword evidence="11" id="KW-0833">Ubl conjugation pathway</keyword>
<keyword evidence="14 18" id="KW-1133">Transmembrane helix</keyword>
<feature type="transmembrane region" description="Helical" evidence="18">
    <location>
        <begin position="481"/>
        <end position="499"/>
    </location>
</feature>
<keyword evidence="15 18" id="KW-0472">Membrane</keyword>
<dbReference type="Pfam" id="PF01663">
    <property type="entry name" value="Phosphodiest"/>
    <property type="match status" value="1"/>
</dbReference>
<dbReference type="Gene3D" id="3.40.720.10">
    <property type="entry name" value="Alkaline Phosphatase, subunit A"/>
    <property type="match status" value="1"/>
</dbReference>
<feature type="transmembrane region" description="Helical" evidence="18">
    <location>
        <begin position="392"/>
        <end position="409"/>
    </location>
</feature>
<feature type="domain" description="RING-type" evidence="19">
    <location>
        <begin position="935"/>
        <end position="1142"/>
    </location>
</feature>
<evidence type="ECO:0000256" key="9">
    <source>
        <dbReference type="ARBA" id="ARBA00022737"/>
    </source>
</evidence>
<feature type="transmembrane region" description="Helical" evidence="18">
    <location>
        <begin position="440"/>
        <end position="460"/>
    </location>
</feature>
<evidence type="ECO:0000256" key="1">
    <source>
        <dbReference type="ARBA" id="ARBA00004477"/>
    </source>
</evidence>
<keyword evidence="16" id="KW-0325">Glycoprotein</keyword>
<feature type="transmembrane region" description="Helical" evidence="18">
    <location>
        <begin position="643"/>
        <end position="662"/>
    </location>
</feature>
<dbReference type="Pfam" id="PF19422">
    <property type="entry name" value="Ariadne"/>
    <property type="match status" value="1"/>
</dbReference>
<dbReference type="SUPFAM" id="SSF53649">
    <property type="entry name" value="Alkaline phosphatase-like"/>
    <property type="match status" value="1"/>
</dbReference>
<keyword evidence="9" id="KW-0677">Repeat</keyword>
<organism evidence="20 21">
    <name type="scientific">Caenorhabditis angaria</name>
    <dbReference type="NCBI Taxonomy" id="860376"/>
    <lineage>
        <taxon>Eukaryota</taxon>
        <taxon>Metazoa</taxon>
        <taxon>Ecdysozoa</taxon>
        <taxon>Nematoda</taxon>
        <taxon>Chromadorea</taxon>
        <taxon>Rhabditida</taxon>
        <taxon>Rhabditina</taxon>
        <taxon>Rhabditomorpha</taxon>
        <taxon>Rhabditoidea</taxon>
        <taxon>Rhabditidae</taxon>
        <taxon>Peloderinae</taxon>
        <taxon>Caenorhabditis</taxon>
    </lineage>
</organism>
<evidence type="ECO:0000256" key="17">
    <source>
        <dbReference type="SAM" id="MobiDB-lite"/>
    </source>
</evidence>
<reference evidence="20" key="1">
    <citation type="submission" date="2022-11" db="EMBL/GenBank/DDBJ databases">
        <authorList>
            <person name="Kikuchi T."/>
        </authorList>
    </citation>
    <scope>NUCLEOTIDE SEQUENCE</scope>
    <source>
        <strain evidence="20">PS1010</strain>
    </source>
</reference>
<evidence type="ECO:0000256" key="7">
    <source>
        <dbReference type="ARBA" id="ARBA00022692"/>
    </source>
</evidence>
<gene>
    <name evidence="20" type="ORF">CAMP_LOCUS1504</name>
</gene>
<evidence type="ECO:0000256" key="3">
    <source>
        <dbReference type="ARBA" id="ARBA00005884"/>
    </source>
</evidence>
<feature type="transmembrane region" description="Helical" evidence="18">
    <location>
        <begin position="742"/>
        <end position="769"/>
    </location>
</feature>
<comment type="similarity">
    <text evidence="3">Belongs to the RBR family. Ariadne subfamily.</text>
</comment>
<comment type="similarity">
    <text evidence="4">Belongs to the PIGG/PIGN/PIGO family. PIGO subfamily.</text>
</comment>
<dbReference type="InterPro" id="IPR017850">
    <property type="entry name" value="Alkaline_phosphatase_core_sf"/>
</dbReference>
<dbReference type="InterPro" id="IPR002867">
    <property type="entry name" value="IBR_dom"/>
</dbReference>
<dbReference type="InterPro" id="IPR013083">
    <property type="entry name" value="Znf_RING/FYVE/PHD"/>
</dbReference>
<dbReference type="InterPro" id="IPR048962">
    <property type="entry name" value="ARIH1-like_UBL"/>
</dbReference>
<dbReference type="SUPFAM" id="SSF57850">
    <property type="entry name" value="RING/U-box"/>
    <property type="match status" value="3"/>
</dbReference>
<dbReference type="InterPro" id="IPR037675">
    <property type="entry name" value="PIG-O_N"/>
</dbReference>
<dbReference type="Gene3D" id="3.30.40.10">
    <property type="entry name" value="Zinc/RING finger domain, C3HC4 (zinc finger)"/>
    <property type="match status" value="1"/>
</dbReference>
<evidence type="ECO:0000256" key="13">
    <source>
        <dbReference type="ARBA" id="ARBA00022833"/>
    </source>
</evidence>
<dbReference type="CDD" id="cd16023">
    <property type="entry name" value="GPI_EPT_3"/>
    <property type="match status" value="1"/>
</dbReference>
<evidence type="ECO:0000259" key="19">
    <source>
        <dbReference type="PROSITE" id="PS51873"/>
    </source>
</evidence>
<protein>
    <recommendedName>
        <fullName evidence="19">RING-type domain-containing protein</fullName>
    </recommendedName>
</protein>
<comment type="pathway">
    <text evidence="2">Glycolipid biosynthesis; glycosylphosphatidylinositol-anchor biosynthesis.</text>
</comment>
<dbReference type="GO" id="GO:0006506">
    <property type="term" value="P:GPI anchor biosynthetic process"/>
    <property type="evidence" value="ECO:0007669"/>
    <property type="project" value="UniProtKB-KW"/>
</dbReference>
<evidence type="ECO:0000313" key="21">
    <source>
        <dbReference type="Proteomes" id="UP001152747"/>
    </source>
</evidence>
<dbReference type="Pfam" id="PF22191">
    <property type="entry name" value="IBR_1"/>
    <property type="match status" value="1"/>
</dbReference>
<feature type="transmembrane region" description="Helical" evidence="18">
    <location>
        <begin position="505"/>
        <end position="522"/>
    </location>
</feature>
<proteinExistence type="inferred from homology"/>
<dbReference type="PANTHER" id="PTHR23071:SF1">
    <property type="entry name" value="GPI ETHANOLAMINE PHOSPHATE TRANSFERASE 3"/>
    <property type="match status" value="1"/>
</dbReference>
<dbReference type="Pfam" id="PF01485">
    <property type="entry name" value="IBR"/>
    <property type="match status" value="1"/>
</dbReference>
<keyword evidence="10" id="KW-0863">Zinc-finger</keyword>
<feature type="region of interest" description="Disordered" evidence="17">
    <location>
        <begin position="813"/>
        <end position="835"/>
    </location>
</feature>
<keyword evidence="8" id="KW-0479">Metal-binding</keyword>
<keyword evidence="21" id="KW-1185">Reference proteome</keyword>
<sequence>MLKYFIVSVHIILALFIFQHGFLLKRQEIVQKSSCSDAKGDDDSCWMKPQYKRVVLVLVDALRYDFLFPSDHCGEKEETKYCCGKMKYVSELFNNRSLSIGILIADPPTTTIQRLKAVTTGTLPTFIDAGDNFSSDFNVKEDNFLYQAKESGRNMTLLGDDTWISLYPNVFSRTAAYDSFDINDLNTVDDKVIPLLQDEIDNSNSSLIIAHFLGVDHCGHKFGSNHPVMTDTLRKMDKMLENTIKSLRDDDLLLVFGDHGMTLTGDHGGDSTQEVYAGFFAYSKNGLIELPKKAIYQIDLVPTISLLLGIPIPFSNLGTVITSMFPENLRESAVAMNYEQVKRFAEVYSRQNNFAELHNYISREANTMDEQLNSISQIQTSLRVAWTQFDNSYINVGILLLIEAYFFILSEQELTVSIGVFRSGCILLQCALLWDNSKSSAPAITLLMMALSVSCLSSMFKCLANSCNHVVGQNKITPNYIANWGMVIHSISMLSNSFIIYEAKITRFFIQSVLVWSFFSCFERTKRNIKIWPMLKSILEDRKFYLLILSLCFLRFESYFHRCREEEIGCIQYDAPLVSALLPKDTKLHRIVFSIFCMIAFNYLIFGKVFRNEKPIFEKLAYPLILVVSCHMFYMTSGNNSDRANWLVIINLVNSLIISLFAGESKLYFLLFPIYILLGDGLIPAIMCLVFILYSCFQIVPYDTLPPVISLFITYGFYLTGHSPTLPTIPWNAGFIGISGQLALRVLPAILILSHLNISSIISAVVVFIHEPKISNARCVSFQLMRSIMTCVAASIHRRHLMLEQKLDRMSGDELNMTDTDSDAEEESGEECMSDDDGIALETNDQNNSDCKESDNDCIVMTPDLLEKEMKATIADVANVLQVPSGMCRILLHKYKWNKESLLERFYEHPDTNAFLLDAQVIPNVTESSSSAQPNPAECDICCVVCELSGLACNHRSCARCWKAYLQTKIMNDCSSEIECMCSGCKLLIEDEKVMNYITDEVTRAAYRRLVISSYIETNRLLRWCPGVDCGKAVKVPHCEPRLVICSCSKQFCFACGNDWHEPVNCRLLKLWLKKCSDDSETSNWINANTKECPKCQITIEKDGGCNHMTCKSSTCKFEFCWMCLGPWEPHGSSWYSCNRFDDSAAKQARDAQELSRANLQRYLFYYNRYMGHQQSLKLEGKLYATVKSKMEQMQQRSMSWIEVQFLRKAVDVLSECRRTLMFTYAFAYYLQKDNNSQIFEDNQKDLEMETEKLSEILERELENENLVMLKQKVQDKYRYVEHRRKILLSHCQEGTERDQWKYIE</sequence>
<dbReference type="SMART" id="SM00647">
    <property type="entry name" value="IBR"/>
    <property type="match status" value="2"/>
</dbReference>
<dbReference type="InterPro" id="IPR044066">
    <property type="entry name" value="TRIAD_supradom"/>
</dbReference>
<dbReference type="Proteomes" id="UP001152747">
    <property type="component" value="Unassembled WGS sequence"/>
</dbReference>
<dbReference type="Pfam" id="PF21235">
    <property type="entry name" value="UBA_ARI1"/>
    <property type="match status" value="1"/>
</dbReference>
<feature type="transmembrane region" description="Helical" evidence="18">
    <location>
        <begin position="619"/>
        <end position="637"/>
    </location>
</feature>
<dbReference type="PROSITE" id="PS51873">
    <property type="entry name" value="TRIAD"/>
    <property type="match status" value="1"/>
</dbReference>
<dbReference type="GO" id="GO:0005789">
    <property type="term" value="C:endoplasmic reticulum membrane"/>
    <property type="evidence" value="ECO:0007669"/>
    <property type="project" value="UniProtKB-SubCell"/>
</dbReference>
<evidence type="ECO:0000256" key="2">
    <source>
        <dbReference type="ARBA" id="ARBA00004687"/>
    </source>
</evidence>
<dbReference type="EMBL" id="CANHGI010000001">
    <property type="protein sequence ID" value="CAI5438867.1"/>
    <property type="molecule type" value="Genomic_DNA"/>
</dbReference>
<keyword evidence="5" id="KW-0337">GPI-anchor biosynthesis</keyword>
<evidence type="ECO:0000256" key="8">
    <source>
        <dbReference type="ARBA" id="ARBA00022723"/>
    </source>
</evidence>
<evidence type="ECO:0000256" key="4">
    <source>
        <dbReference type="ARBA" id="ARBA00008695"/>
    </source>
</evidence>
<keyword evidence="13" id="KW-0862">Zinc</keyword>
<dbReference type="InterPro" id="IPR045840">
    <property type="entry name" value="Ariadne"/>
</dbReference>
<dbReference type="InterPro" id="IPR002591">
    <property type="entry name" value="Phosphodiest/P_Trfase"/>
</dbReference>
<feature type="transmembrane region" description="Helical" evidence="18">
    <location>
        <begin position="669"/>
        <end position="692"/>
    </location>
</feature>
<evidence type="ECO:0000256" key="5">
    <source>
        <dbReference type="ARBA" id="ARBA00022502"/>
    </source>
</evidence>
<dbReference type="CDD" id="cd20343">
    <property type="entry name" value="BRcat_RBR_HHARI-like"/>
    <property type="match status" value="1"/>
</dbReference>
<dbReference type="CDD" id="cd16773">
    <property type="entry name" value="RING-HC_RBR_TRIAD1"/>
    <property type="match status" value="1"/>
</dbReference>
<accession>A0A9P1I542</accession>
<evidence type="ECO:0000256" key="12">
    <source>
        <dbReference type="ARBA" id="ARBA00022824"/>
    </source>
</evidence>
<evidence type="ECO:0000313" key="20">
    <source>
        <dbReference type="EMBL" id="CAI5438867.1"/>
    </source>
</evidence>
<keyword evidence="6" id="KW-0808">Transferase</keyword>
<evidence type="ECO:0000256" key="14">
    <source>
        <dbReference type="ARBA" id="ARBA00022989"/>
    </source>
</evidence>
<comment type="subcellular location">
    <subcellularLocation>
        <location evidence="1">Endoplasmic reticulum membrane</location>
        <topology evidence="1">Multi-pass membrane protein</topology>
    </subcellularLocation>
</comment>
<dbReference type="GO" id="GO:0008270">
    <property type="term" value="F:zinc ion binding"/>
    <property type="evidence" value="ECO:0007669"/>
    <property type="project" value="UniProtKB-KW"/>
</dbReference>
<evidence type="ECO:0000256" key="11">
    <source>
        <dbReference type="ARBA" id="ARBA00022786"/>
    </source>
</evidence>
<comment type="caution">
    <text evidence="20">The sequence shown here is derived from an EMBL/GenBank/DDBJ whole genome shotgun (WGS) entry which is preliminary data.</text>
</comment>
<feature type="transmembrane region" description="Helical" evidence="18">
    <location>
        <begin position="6"/>
        <end position="24"/>
    </location>
</feature>
<dbReference type="InterPro" id="IPR039524">
    <property type="entry name" value="PIGO/GPI13"/>
</dbReference>
<feature type="compositionally biased region" description="Acidic residues" evidence="17">
    <location>
        <begin position="820"/>
        <end position="835"/>
    </location>
</feature>
<evidence type="ECO:0000256" key="15">
    <source>
        <dbReference type="ARBA" id="ARBA00023136"/>
    </source>
</evidence>